<dbReference type="CDD" id="cd00130">
    <property type="entry name" value="PAS"/>
    <property type="match status" value="1"/>
</dbReference>
<dbReference type="InterPro" id="IPR000014">
    <property type="entry name" value="PAS"/>
</dbReference>
<dbReference type="Gene3D" id="3.30.565.10">
    <property type="entry name" value="Histidine kinase-like ATPase, C-terminal domain"/>
    <property type="match status" value="1"/>
</dbReference>
<gene>
    <name evidence="9" type="ORF">SAMN06269185_1109</name>
</gene>
<dbReference type="EC" id="2.7.13.3" evidence="2"/>
<dbReference type="PANTHER" id="PTHR44936:SF10">
    <property type="entry name" value="SENSOR PROTEIN RSTB"/>
    <property type="match status" value="1"/>
</dbReference>
<dbReference type="Pfam" id="PF02518">
    <property type="entry name" value="HATPase_c"/>
    <property type="match status" value="1"/>
</dbReference>
<dbReference type="InterPro" id="IPR035965">
    <property type="entry name" value="PAS-like_dom_sf"/>
</dbReference>
<feature type="domain" description="PAS" evidence="8">
    <location>
        <begin position="140"/>
        <end position="184"/>
    </location>
</feature>
<reference evidence="9 10" key="1">
    <citation type="submission" date="2017-09" db="EMBL/GenBank/DDBJ databases">
        <authorList>
            <person name="Ehlers B."/>
            <person name="Leendertz F.H."/>
        </authorList>
    </citation>
    <scope>NUCLEOTIDE SEQUENCE [LARGE SCALE GENOMIC DNA]</scope>
    <source>
        <strain evidence="9 10">DSM 27208</strain>
    </source>
</reference>
<dbReference type="InterPro" id="IPR004358">
    <property type="entry name" value="Sig_transdc_His_kin-like_C"/>
</dbReference>
<keyword evidence="10" id="KW-1185">Reference proteome</keyword>
<dbReference type="PRINTS" id="PR00344">
    <property type="entry name" value="BCTRLSENSOR"/>
</dbReference>
<evidence type="ECO:0000256" key="6">
    <source>
        <dbReference type="ARBA" id="ARBA00022840"/>
    </source>
</evidence>
<dbReference type="InterPro" id="IPR013656">
    <property type="entry name" value="PAS_4"/>
</dbReference>
<dbReference type="Gene3D" id="3.30.450.20">
    <property type="entry name" value="PAS domain"/>
    <property type="match status" value="1"/>
</dbReference>
<dbReference type="NCBIfam" id="TIGR00229">
    <property type="entry name" value="sensory_box"/>
    <property type="match status" value="1"/>
</dbReference>
<dbReference type="PANTHER" id="PTHR44936">
    <property type="entry name" value="SENSOR PROTEIN CREC"/>
    <property type="match status" value="1"/>
</dbReference>
<dbReference type="InterPro" id="IPR003594">
    <property type="entry name" value="HATPase_dom"/>
</dbReference>
<evidence type="ECO:0000313" key="9">
    <source>
        <dbReference type="EMBL" id="SNZ06268.1"/>
    </source>
</evidence>
<dbReference type="InterPro" id="IPR036890">
    <property type="entry name" value="HATPase_C_sf"/>
</dbReference>
<dbReference type="GO" id="GO:0004673">
    <property type="term" value="F:protein histidine kinase activity"/>
    <property type="evidence" value="ECO:0007669"/>
    <property type="project" value="UniProtKB-EC"/>
</dbReference>
<keyword evidence="3" id="KW-0808">Transferase</keyword>
<evidence type="ECO:0000256" key="1">
    <source>
        <dbReference type="ARBA" id="ARBA00000085"/>
    </source>
</evidence>
<dbReference type="SMART" id="SM00387">
    <property type="entry name" value="HATPase_c"/>
    <property type="match status" value="1"/>
</dbReference>
<proteinExistence type="predicted"/>
<dbReference type="SUPFAM" id="SSF55785">
    <property type="entry name" value="PYP-like sensor domain (PAS domain)"/>
    <property type="match status" value="1"/>
</dbReference>
<evidence type="ECO:0000256" key="2">
    <source>
        <dbReference type="ARBA" id="ARBA00012438"/>
    </source>
</evidence>
<feature type="domain" description="Histidine kinase" evidence="7">
    <location>
        <begin position="238"/>
        <end position="441"/>
    </location>
</feature>
<dbReference type="Proteomes" id="UP000219453">
    <property type="component" value="Unassembled WGS sequence"/>
</dbReference>
<dbReference type="InterPro" id="IPR005467">
    <property type="entry name" value="His_kinase_dom"/>
</dbReference>
<organism evidence="9 10">
    <name type="scientific">Natronoarchaeum philippinense</name>
    <dbReference type="NCBI Taxonomy" id="558529"/>
    <lineage>
        <taxon>Archaea</taxon>
        <taxon>Methanobacteriati</taxon>
        <taxon>Methanobacteriota</taxon>
        <taxon>Stenosarchaea group</taxon>
        <taxon>Halobacteria</taxon>
        <taxon>Halobacteriales</taxon>
        <taxon>Natronoarchaeaceae</taxon>
    </lineage>
</organism>
<dbReference type="PROSITE" id="PS50109">
    <property type="entry name" value="HIS_KIN"/>
    <property type="match status" value="1"/>
</dbReference>
<evidence type="ECO:0000313" key="10">
    <source>
        <dbReference type="Proteomes" id="UP000219453"/>
    </source>
</evidence>
<evidence type="ECO:0000256" key="4">
    <source>
        <dbReference type="ARBA" id="ARBA00022741"/>
    </source>
</evidence>
<dbReference type="GO" id="GO:0005524">
    <property type="term" value="F:ATP binding"/>
    <property type="evidence" value="ECO:0007669"/>
    <property type="project" value="UniProtKB-KW"/>
</dbReference>
<dbReference type="AlphaFoldDB" id="A0A285NAC0"/>
<protein>
    <recommendedName>
        <fullName evidence="2">histidine kinase</fullName>
        <ecNumber evidence="2">2.7.13.3</ecNumber>
    </recommendedName>
</protein>
<evidence type="ECO:0000259" key="8">
    <source>
        <dbReference type="PROSITE" id="PS50112"/>
    </source>
</evidence>
<keyword evidence="6" id="KW-0067">ATP-binding</keyword>
<evidence type="ECO:0000256" key="3">
    <source>
        <dbReference type="ARBA" id="ARBA00022679"/>
    </source>
</evidence>
<accession>A0A285NAC0</accession>
<dbReference type="PROSITE" id="PS50112">
    <property type="entry name" value="PAS"/>
    <property type="match status" value="1"/>
</dbReference>
<name>A0A285NAC0_NATPI</name>
<evidence type="ECO:0000259" key="7">
    <source>
        <dbReference type="PROSITE" id="PS50109"/>
    </source>
</evidence>
<evidence type="ECO:0000256" key="5">
    <source>
        <dbReference type="ARBA" id="ARBA00022777"/>
    </source>
</evidence>
<sequence>MSAVRVAVTTGTDGAERIASMVSEECAVSVRAPDSDADVDLWIADERTVEKIDARTDAGTDPAIVLVTDDGRVPTDCSPEVDDIVARPLRTSVVRRRIETVLDAHALRTGGRADRVEIDCVAHPVVAARIEAGERIVQSVNDAFEDVFGYDADAVVGDSLAEWVARPDDRAAVRELVNHVRDGDAIERVCRRETATGHRQMRVKMHPSSERGTDVLVCYDDITSERRRKQQVQVLNRVLRHNLRNTMNVILGNADVLNERVDGPVAAEATETIEAAANDLVKLGETASSLQTAREERERRVLEATCLVDRVRTQLRRELPRVDLRIEAAESCPVLADAHLETAVRELCENAARYAGADGPIVVSIDRRGNWTQISVRDSGPGLPETERAVLRGDEETPLEHGSGLGLWIVNWIVTSLGGEIAVEDAEPTGTVVTLSLPAGPHRSDRPPSDACH</sequence>
<keyword evidence="4" id="KW-0547">Nucleotide-binding</keyword>
<keyword evidence="5" id="KW-0418">Kinase</keyword>
<dbReference type="InterPro" id="IPR050980">
    <property type="entry name" value="2C_sensor_his_kinase"/>
</dbReference>
<dbReference type="Pfam" id="PF08448">
    <property type="entry name" value="PAS_4"/>
    <property type="match status" value="1"/>
</dbReference>
<comment type="catalytic activity">
    <reaction evidence="1">
        <text>ATP + protein L-histidine = ADP + protein N-phospho-L-histidine.</text>
        <dbReference type="EC" id="2.7.13.3"/>
    </reaction>
</comment>
<dbReference type="SUPFAM" id="SSF55874">
    <property type="entry name" value="ATPase domain of HSP90 chaperone/DNA topoisomerase II/histidine kinase"/>
    <property type="match status" value="1"/>
</dbReference>
<dbReference type="EMBL" id="OBEJ01000001">
    <property type="protein sequence ID" value="SNZ06268.1"/>
    <property type="molecule type" value="Genomic_DNA"/>
</dbReference>